<dbReference type="Gene3D" id="3.40.50.150">
    <property type="entry name" value="Vaccinia Virus protein VP39"/>
    <property type="match status" value="1"/>
</dbReference>
<dbReference type="InterPro" id="IPR005299">
    <property type="entry name" value="MeTrfase_7"/>
</dbReference>
<dbReference type="AlphaFoldDB" id="A0A059AIF9"/>
<gene>
    <name evidence="1" type="ORF">EUGRSUZ_J02466</name>
</gene>
<dbReference type="OMA" id="NTICETP"/>
<dbReference type="Pfam" id="PF03492">
    <property type="entry name" value="Methyltransf_7"/>
    <property type="match status" value="1"/>
</dbReference>
<dbReference type="GO" id="GO:0032259">
    <property type="term" value="P:methylation"/>
    <property type="evidence" value="ECO:0000318"/>
    <property type="project" value="GO_Central"/>
</dbReference>
<dbReference type="EMBL" id="KK198762">
    <property type="protein sequence ID" value="KCW53190.1"/>
    <property type="molecule type" value="Genomic_DNA"/>
</dbReference>
<evidence type="ECO:0000313" key="1">
    <source>
        <dbReference type="EMBL" id="KCW53190.1"/>
    </source>
</evidence>
<reference evidence="1" key="1">
    <citation type="submission" date="2013-07" db="EMBL/GenBank/DDBJ databases">
        <title>The genome of Eucalyptus grandis.</title>
        <authorList>
            <person name="Schmutz J."/>
            <person name="Hayes R."/>
            <person name="Myburg A."/>
            <person name="Tuskan G."/>
            <person name="Grattapaglia D."/>
            <person name="Rokhsar D.S."/>
        </authorList>
    </citation>
    <scope>NUCLEOTIDE SEQUENCE</scope>
    <source>
        <tissue evidence="1">Leaf extractions</tissue>
    </source>
</reference>
<dbReference type="GO" id="GO:0008757">
    <property type="term" value="F:S-adenosylmethionine-dependent methyltransferase activity"/>
    <property type="evidence" value="ECO:0000318"/>
    <property type="project" value="GO_Central"/>
</dbReference>
<dbReference type="InParanoid" id="A0A059AIF9"/>
<evidence type="ECO:0008006" key="2">
    <source>
        <dbReference type="Google" id="ProtNLM"/>
    </source>
</evidence>
<name>A0A059AIF9_EUCGR</name>
<organism evidence="1">
    <name type="scientific">Eucalyptus grandis</name>
    <name type="common">Flooded gum</name>
    <dbReference type="NCBI Taxonomy" id="71139"/>
    <lineage>
        <taxon>Eukaryota</taxon>
        <taxon>Viridiplantae</taxon>
        <taxon>Streptophyta</taxon>
        <taxon>Embryophyta</taxon>
        <taxon>Tracheophyta</taxon>
        <taxon>Spermatophyta</taxon>
        <taxon>Magnoliopsida</taxon>
        <taxon>eudicotyledons</taxon>
        <taxon>Gunneridae</taxon>
        <taxon>Pentapetalae</taxon>
        <taxon>rosids</taxon>
        <taxon>malvids</taxon>
        <taxon>Myrtales</taxon>
        <taxon>Myrtaceae</taxon>
        <taxon>Myrtoideae</taxon>
        <taxon>Eucalypteae</taxon>
        <taxon>Eucalyptus</taxon>
    </lineage>
</organism>
<dbReference type="Gramene" id="KCW53190">
    <property type="protein sequence ID" value="KCW53190"/>
    <property type="gene ID" value="EUGRSUZ_J02466"/>
</dbReference>
<sequence>MMPVLCTAPQDFCTTKVSTTITIADLGCSSGPNTLLAIFASLSIIHNTCRQLGHSPPQFLMLPNDLPSNDFNTVFMSLPEFQKRMREENGLDFGPCYIAGVPGGFFPAKSLHFVQSSTSLHWLSQVPVKLSDRSNKALVNKGKVYISRTSPRGVESWKLI</sequence>
<dbReference type="InterPro" id="IPR029063">
    <property type="entry name" value="SAM-dependent_MTases_sf"/>
</dbReference>
<accession>A0A059AIF9</accession>
<dbReference type="SUPFAM" id="SSF53335">
    <property type="entry name" value="S-adenosyl-L-methionine-dependent methyltransferases"/>
    <property type="match status" value="1"/>
</dbReference>
<dbReference type="PANTHER" id="PTHR31009">
    <property type="entry name" value="S-ADENOSYL-L-METHIONINE:CARBOXYL METHYLTRANSFERASE FAMILY PROTEIN"/>
    <property type="match status" value="1"/>
</dbReference>
<protein>
    <recommendedName>
        <fullName evidence="2">Jasmonate O-methyltransferase</fullName>
    </recommendedName>
</protein>
<proteinExistence type="predicted"/>
<dbReference type="STRING" id="71139.A0A059AIF9"/>